<gene>
    <name evidence="1" type="ORF">FVP77_01290</name>
</gene>
<accession>A0A5C8I788</accession>
<comment type="caution">
    <text evidence="1">The sequence shown here is derived from an EMBL/GenBank/DDBJ whole genome shotgun (WGS) entry which is preliminary data.</text>
</comment>
<dbReference type="AlphaFoldDB" id="A0A5C8I788"/>
<protein>
    <submittedName>
        <fullName evidence="1">Uncharacterized protein</fullName>
    </submittedName>
</protein>
<evidence type="ECO:0000313" key="1">
    <source>
        <dbReference type="EMBL" id="TXK13745.1"/>
    </source>
</evidence>
<name>A0A5C8I788_9MICO</name>
<keyword evidence="2" id="KW-1185">Reference proteome</keyword>
<organism evidence="1 2">
    <name type="scientific">Microbacterium hatanonis</name>
    <dbReference type="NCBI Taxonomy" id="404366"/>
    <lineage>
        <taxon>Bacteria</taxon>
        <taxon>Bacillati</taxon>
        <taxon>Actinomycetota</taxon>
        <taxon>Actinomycetes</taxon>
        <taxon>Micrococcales</taxon>
        <taxon>Microbacteriaceae</taxon>
        <taxon>Microbacterium</taxon>
    </lineage>
</organism>
<proteinExistence type="predicted"/>
<evidence type="ECO:0000313" key="2">
    <source>
        <dbReference type="Proteomes" id="UP000321034"/>
    </source>
</evidence>
<dbReference type="EMBL" id="VRSV01000001">
    <property type="protein sequence ID" value="TXK13745.1"/>
    <property type="molecule type" value="Genomic_DNA"/>
</dbReference>
<sequence>MWTELDADPPTCPGGGLAATAAPALADGFPDGRALCPVCTRFVAVRRDGTLPRHRSWRGAASRGEEARRREWFNAFGW</sequence>
<dbReference type="Proteomes" id="UP000321034">
    <property type="component" value="Unassembled WGS sequence"/>
</dbReference>
<reference evidence="1 2" key="1">
    <citation type="submission" date="2019-08" db="EMBL/GenBank/DDBJ databases">
        <authorList>
            <person name="Dong K."/>
        </authorList>
    </citation>
    <scope>NUCLEOTIDE SEQUENCE [LARGE SCALE GENOMIC DNA]</scope>
    <source>
        <strain evidence="1 2">JCM14558</strain>
    </source>
</reference>